<dbReference type="EMBL" id="JBBMFE010000003">
    <property type="protein sequence ID" value="MEQ2471748.1"/>
    <property type="molecule type" value="Genomic_DNA"/>
</dbReference>
<dbReference type="Pfam" id="PF00480">
    <property type="entry name" value="ROK"/>
    <property type="match status" value="1"/>
</dbReference>
<comment type="caution">
    <text evidence="4">The sequence shown here is derived from an EMBL/GenBank/DDBJ whole genome shotgun (WGS) entry which is preliminary data.</text>
</comment>
<accession>A0ABV1FEC8</accession>
<evidence type="ECO:0000256" key="2">
    <source>
        <dbReference type="ARBA" id="ARBA00006479"/>
    </source>
</evidence>
<keyword evidence="3" id="KW-0859">Xylose metabolism</keyword>
<comment type="similarity">
    <text evidence="2">Belongs to the ROK (NagC/XylR) family.</text>
</comment>
<name>A0ABV1FEC8_9FIRM</name>
<dbReference type="Pfam" id="PF13412">
    <property type="entry name" value="HTH_24"/>
    <property type="match status" value="1"/>
</dbReference>
<gene>
    <name evidence="4" type="ORF">WMO29_04480</name>
</gene>
<evidence type="ECO:0000256" key="3">
    <source>
        <dbReference type="ARBA" id="ARBA00022629"/>
    </source>
</evidence>
<dbReference type="SUPFAM" id="SSF46785">
    <property type="entry name" value="Winged helix' DNA-binding domain"/>
    <property type="match status" value="1"/>
</dbReference>
<keyword evidence="5" id="KW-1185">Reference proteome</keyword>
<dbReference type="Gene3D" id="3.30.420.40">
    <property type="match status" value="2"/>
</dbReference>
<dbReference type="InterPro" id="IPR036388">
    <property type="entry name" value="WH-like_DNA-bd_sf"/>
</dbReference>
<dbReference type="InterPro" id="IPR000600">
    <property type="entry name" value="ROK"/>
</dbReference>
<dbReference type="InterPro" id="IPR036390">
    <property type="entry name" value="WH_DNA-bd_sf"/>
</dbReference>
<evidence type="ECO:0000313" key="5">
    <source>
        <dbReference type="Proteomes" id="UP001438008"/>
    </source>
</evidence>
<dbReference type="PANTHER" id="PTHR18964">
    <property type="entry name" value="ROK (REPRESSOR, ORF, KINASE) FAMILY"/>
    <property type="match status" value="1"/>
</dbReference>
<dbReference type="InterPro" id="IPR043129">
    <property type="entry name" value="ATPase_NBD"/>
</dbReference>
<protein>
    <submittedName>
        <fullName evidence="4">ROK family transcriptional regulator</fullName>
    </submittedName>
</protein>
<dbReference type="PANTHER" id="PTHR18964:SF149">
    <property type="entry name" value="BIFUNCTIONAL UDP-N-ACETYLGLUCOSAMINE 2-EPIMERASE_N-ACETYLMANNOSAMINE KINASE"/>
    <property type="match status" value="1"/>
</dbReference>
<dbReference type="RefSeq" id="WP_349163938.1">
    <property type="nucleotide sequence ID" value="NZ_JBBMFE010000003.1"/>
</dbReference>
<comment type="function">
    <text evidence="1">Transcriptional repressor of xylose-utilizing enzymes.</text>
</comment>
<dbReference type="SUPFAM" id="SSF53067">
    <property type="entry name" value="Actin-like ATPase domain"/>
    <property type="match status" value="1"/>
</dbReference>
<dbReference type="Gene3D" id="1.10.10.10">
    <property type="entry name" value="Winged helix-like DNA-binding domain superfamily/Winged helix DNA-binding domain"/>
    <property type="match status" value="1"/>
</dbReference>
<evidence type="ECO:0000256" key="1">
    <source>
        <dbReference type="ARBA" id="ARBA00002486"/>
    </source>
</evidence>
<dbReference type="CDD" id="cd00090">
    <property type="entry name" value="HTH_ARSR"/>
    <property type="match status" value="1"/>
</dbReference>
<dbReference type="InterPro" id="IPR011991">
    <property type="entry name" value="ArsR-like_HTH"/>
</dbReference>
<reference evidence="4 5" key="1">
    <citation type="submission" date="2024-03" db="EMBL/GenBank/DDBJ databases">
        <title>Human intestinal bacterial collection.</title>
        <authorList>
            <person name="Pauvert C."/>
            <person name="Hitch T.C.A."/>
            <person name="Clavel T."/>
        </authorList>
    </citation>
    <scope>NUCLEOTIDE SEQUENCE [LARGE SCALE GENOMIC DNA]</scope>
    <source>
        <strain evidence="4 5">CLA-AA-H132</strain>
    </source>
</reference>
<proteinExistence type="inferred from homology"/>
<evidence type="ECO:0000313" key="4">
    <source>
        <dbReference type="EMBL" id="MEQ2471748.1"/>
    </source>
</evidence>
<dbReference type="Proteomes" id="UP001438008">
    <property type="component" value="Unassembled WGS sequence"/>
</dbReference>
<keyword evidence="3" id="KW-0119">Carbohydrate metabolism</keyword>
<sequence length="401" mass="45299">MPKTGVNNTRLKQQNRGLILQLIATGECSSRIELAQQTGLSKMTVTYIVNEFLEQGVLEEREKMQVDGKGRNPIQLCISHRAPKLIGVHIHRERCSVFLCDMHLQVLKKLEYQMNENVAEEFFPHIFRSIDEILDTFPEKKIFGIGIGSMGPVDTLYGEILTPIDFYGLHDLEVKRKIQTQYHLPTYFDGECNCAAIAEKYYGSGSDCDDFLYVGLGNGVGVGVIVNGELYKNGTGMICELGHTSIDWNGIPCDCGNRGCLEKYISSDIIERRLMEATGDGKPFAAFCSEMEDALVKKEKGMEWTEREKKMDVIFSDMTEKLACGLISFCNSFNPQRVIIGHEGWWIPDYYLLQAEEILNCRQIFRKYRKIPIVKAFFGTESTRIGCTGALLTAIFNGELI</sequence>
<organism evidence="4 5">
    <name type="scientific">Laedolimicola intestinihominis</name>
    <dbReference type="NCBI Taxonomy" id="3133166"/>
    <lineage>
        <taxon>Bacteria</taxon>
        <taxon>Bacillati</taxon>
        <taxon>Bacillota</taxon>
        <taxon>Clostridia</taxon>
        <taxon>Lachnospirales</taxon>
        <taxon>Lachnospiraceae</taxon>
        <taxon>Laedolimicola</taxon>
    </lineage>
</organism>